<feature type="region of interest" description="Disordered" evidence="1">
    <location>
        <begin position="462"/>
        <end position="568"/>
    </location>
</feature>
<gene>
    <name evidence="2" type="ORF">PHYSODRAFT_263366</name>
</gene>
<feature type="region of interest" description="Disordered" evidence="1">
    <location>
        <begin position="117"/>
        <end position="211"/>
    </location>
</feature>
<feature type="compositionally biased region" description="Basic and acidic residues" evidence="1">
    <location>
        <begin position="532"/>
        <end position="555"/>
    </location>
</feature>
<dbReference type="InParanoid" id="G4YZ43"/>
<dbReference type="KEGG" id="psoj:PHYSODRAFT_263366"/>
<reference evidence="2 3" key="1">
    <citation type="journal article" date="2006" name="Science">
        <title>Phytophthora genome sequences uncover evolutionary origins and mechanisms of pathogenesis.</title>
        <authorList>
            <person name="Tyler B.M."/>
            <person name="Tripathy S."/>
            <person name="Zhang X."/>
            <person name="Dehal P."/>
            <person name="Jiang R.H."/>
            <person name="Aerts A."/>
            <person name="Arredondo F.D."/>
            <person name="Baxter L."/>
            <person name="Bensasson D."/>
            <person name="Beynon J.L."/>
            <person name="Chapman J."/>
            <person name="Damasceno C.M."/>
            <person name="Dorrance A.E."/>
            <person name="Dou D."/>
            <person name="Dickerman A.W."/>
            <person name="Dubchak I.L."/>
            <person name="Garbelotto M."/>
            <person name="Gijzen M."/>
            <person name="Gordon S.G."/>
            <person name="Govers F."/>
            <person name="Grunwald N.J."/>
            <person name="Huang W."/>
            <person name="Ivors K.L."/>
            <person name="Jones R.W."/>
            <person name="Kamoun S."/>
            <person name="Krampis K."/>
            <person name="Lamour K.H."/>
            <person name="Lee M.K."/>
            <person name="McDonald W.H."/>
            <person name="Medina M."/>
            <person name="Meijer H.J."/>
            <person name="Nordberg E.K."/>
            <person name="Maclean D.J."/>
            <person name="Ospina-Giraldo M.D."/>
            <person name="Morris P.F."/>
            <person name="Phuntumart V."/>
            <person name="Putnam N.H."/>
            <person name="Rash S."/>
            <person name="Rose J.K."/>
            <person name="Sakihama Y."/>
            <person name="Salamov A.A."/>
            <person name="Savidor A."/>
            <person name="Scheuring C.F."/>
            <person name="Smith B.M."/>
            <person name="Sobral B.W."/>
            <person name="Terry A."/>
            <person name="Torto-Alalibo T.A."/>
            <person name="Win J."/>
            <person name="Xu Z."/>
            <person name="Zhang H."/>
            <person name="Grigoriev I.V."/>
            <person name="Rokhsar D.S."/>
            <person name="Boore J.L."/>
        </authorList>
    </citation>
    <scope>NUCLEOTIDE SEQUENCE [LARGE SCALE GENOMIC DNA]</scope>
    <source>
        <strain evidence="2 3">P6497</strain>
    </source>
</reference>
<keyword evidence="3" id="KW-1185">Reference proteome</keyword>
<feature type="compositionally biased region" description="Polar residues" evidence="1">
    <location>
        <begin position="125"/>
        <end position="155"/>
    </location>
</feature>
<feature type="compositionally biased region" description="Basic and acidic residues" evidence="1">
    <location>
        <begin position="185"/>
        <end position="202"/>
    </location>
</feature>
<evidence type="ECO:0000256" key="1">
    <source>
        <dbReference type="SAM" id="MobiDB-lite"/>
    </source>
</evidence>
<sequence>MKAPDSDADDRADLTTVVEDQLAVTYYKKELNAFLLQDNVMKLLRPKLLGDLAGPVSQPTPGSDKLDAVQTLLWLFKVGIIAGALDAESLFNLKPNTIQNSTQRLFLLLKPLVGESSRSLKETSRSPQTLSRSTPARSTPARNPGDQTPTSSPYVSATEDVDSDSVDDPPPRMTLGPSGAAMLRSRTERAGGEAAVPRREPKATATSTRHSPEKLESFFQAAMERFLKEQQLPAIALKSRPTGDQDVEMGSVGSPNRYSTSWEFDPDDLDLGRPVRTAIAATATASPGGIESAPRIRVSAMSELKEFSGKDGDEDRARAWVSKVRLAFVRDQAPDDEKCLVFGDLLTGPARNWCRQLSRTTRTTWKDLLQSFQLQYCGRGVSVARQYYHARKRSDESPLEYLHRLNVADLRTRLQVKDGPPDVHREHVEHFIETLDDRDLADQFALLRIPDADTLEEVLRSRQRAKARQSKTVYGSIKPRPKPPATAGTRAVRAIQIPSDTSDADSGSSGSDEDGDLRRVYATAAGNSNGATEHRISGQDRRLPEQGRNRQDRRPGQHLKPNDMGAPLKRCTLSSMMIWDVGSG</sequence>
<feature type="compositionally biased region" description="Low complexity" evidence="1">
    <location>
        <begin position="499"/>
        <end position="510"/>
    </location>
</feature>
<protein>
    <recommendedName>
        <fullName evidence="4">Retrotransposon gag domain-containing protein</fullName>
    </recommendedName>
</protein>
<proteinExistence type="predicted"/>
<dbReference type="EMBL" id="JH159152">
    <property type="protein sequence ID" value="EGZ23324.1"/>
    <property type="molecule type" value="Genomic_DNA"/>
</dbReference>
<name>G4YZ43_PHYSP</name>
<evidence type="ECO:0000313" key="2">
    <source>
        <dbReference type="EMBL" id="EGZ23324.1"/>
    </source>
</evidence>
<dbReference type="GeneID" id="20639492"/>
<organism evidence="2 3">
    <name type="scientific">Phytophthora sojae (strain P6497)</name>
    <name type="common">Soybean stem and root rot agent</name>
    <name type="synonym">Phytophthora megasperma f. sp. glycines</name>
    <dbReference type="NCBI Taxonomy" id="1094619"/>
    <lineage>
        <taxon>Eukaryota</taxon>
        <taxon>Sar</taxon>
        <taxon>Stramenopiles</taxon>
        <taxon>Oomycota</taxon>
        <taxon>Peronosporomycetes</taxon>
        <taxon>Peronosporales</taxon>
        <taxon>Peronosporaceae</taxon>
        <taxon>Phytophthora</taxon>
    </lineage>
</organism>
<feature type="compositionally biased region" description="Polar residues" evidence="1">
    <location>
        <begin position="253"/>
        <end position="262"/>
    </location>
</feature>
<accession>G4YZ43</accession>
<evidence type="ECO:0000313" key="3">
    <source>
        <dbReference type="Proteomes" id="UP000002640"/>
    </source>
</evidence>
<dbReference type="OMA" id="IENRPAQ"/>
<dbReference type="RefSeq" id="XP_009518612.1">
    <property type="nucleotide sequence ID" value="XM_009520317.1"/>
</dbReference>
<evidence type="ECO:0008006" key="4">
    <source>
        <dbReference type="Google" id="ProtNLM"/>
    </source>
</evidence>
<dbReference type="AlphaFoldDB" id="G4YZ43"/>
<feature type="region of interest" description="Disordered" evidence="1">
    <location>
        <begin position="241"/>
        <end position="265"/>
    </location>
</feature>
<dbReference type="Proteomes" id="UP000002640">
    <property type="component" value="Unassembled WGS sequence"/>
</dbReference>